<proteinExistence type="predicted"/>
<name>A0A2Z4UAZ8_9FIRM</name>
<dbReference type="EMBL" id="CP030280">
    <property type="protein sequence ID" value="AWY98225.1"/>
    <property type="molecule type" value="Genomic_DNA"/>
</dbReference>
<sequence length="158" mass="17773">MAYETYQKVIGSIQNISRGTSCCSFLMAVQTETETINFVVTGETLVIDNIRLRRGMRVAAFYDTSLPAPAIYPPQYQAELVTVLRQNQNVTLDYFDRNLVSEDNSLKLNLSPTTRISTLNGQRFSCNPGDEELLVYYTNTTFSIPAQTAPQRIIVMCP</sequence>
<dbReference type="OrthoDB" id="1684927at2"/>
<dbReference type="Proteomes" id="UP000250003">
    <property type="component" value="Chromosome"/>
</dbReference>
<reference evidence="2" key="1">
    <citation type="submission" date="2018-06" db="EMBL/GenBank/DDBJ databases">
        <title>Description of Blautia argi sp. nov., a new anaerobic isolated from dog feces.</title>
        <authorList>
            <person name="Chang Y.-H."/>
            <person name="Paek J."/>
            <person name="Shin Y."/>
        </authorList>
    </citation>
    <scope>NUCLEOTIDE SEQUENCE [LARGE SCALE GENOMIC DNA]</scope>
    <source>
        <strain evidence="2">KCTC 15426</strain>
    </source>
</reference>
<dbReference type="AlphaFoldDB" id="A0A2Z4UAZ8"/>
<accession>A0A2Z4UAZ8</accession>
<keyword evidence="2" id="KW-1185">Reference proteome</keyword>
<gene>
    <name evidence="1" type="ORF">DQQ01_08780</name>
</gene>
<protein>
    <submittedName>
        <fullName evidence="1">Uncharacterized protein</fullName>
    </submittedName>
</protein>
<dbReference type="KEGG" id="blau:DQQ01_08780"/>
<evidence type="ECO:0000313" key="2">
    <source>
        <dbReference type="Proteomes" id="UP000250003"/>
    </source>
</evidence>
<evidence type="ECO:0000313" key="1">
    <source>
        <dbReference type="EMBL" id="AWY98225.1"/>
    </source>
</evidence>
<organism evidence="1 2">
    <name type="scientific">Blautia argi</name>
    <dbReference type="NCBI Taxonomy" id="1912897"/>
    <lineage>
        <taxon>Bacteria</taxon>
        <taxon>Bacillati</taxon>
        <taxon>Bacillota</taxon>
        <taxon>Clostridia</taxon>
        <taxon>Lachnospirales</taxon>
        <taxon>Lachnospiraceae</taxon>
        <taxon>Blautia</taxon>
    </lineage>
</organism>
<dbReference type="RefSeq" id="WP_111919714.1">
    <property type="nucleotide sequence ID" value="NZ_CAUWHR010000022.1"/>
</dbReference>